<dbReference type="SUPFAM" id="SSF53927">
    <property type="entry name" value="Cytidine deaminase-like"/>
    <property type="match status" value="1"/>
</dbReference>
<dbReference type="PANTHER" id="PTHR11079">
    <property type="entry name" value="CYTOSINE DEAMINASE FAMILY MEMBER"/>
    <property type="match status" value="1"/>
</dbReference>
<keyword evidence="1" id="KW-0479">Metal-binding</keyword>
<keyword evidence="2" id="KW-0862">Zinc</keyword>
<evidence type="ECO:0000259" key="3">
    <source>
        <dbReference type="PROSITE" id="PS51747"/>
    </source>
</evidence>
<dbReference type="CDD" id="cd01285">
    <property type="entry name" value="nucleoside_deaminase"/>
    <property type="match status" value="1"/>
</dbReference>
<name>A0A235FD80_9BACL</name>
<dbReference type="PROSITE" id="PS51747">
    <property type="entry name" value="CYT_DCMP_DEAMINASES_2"/>
    <property type="match status" value="1"/>
</dbReference>
<accession>A0A235FD80</accession>
<dbReference type="EMBL" id="NOII01000001">
    <property type="protein sequence ID" value="OYD59298.1"/>
    <property type="molecule type" value="Genomic_DNA"/>
</dbReference>
<sequence>MRILDLDRYFLELALEEAEISFKEGTYPIGAVLVDSEGNILSKGRNHVFSDLDPTSHAEIDVIRKAGPLLLKPEYKNTCTLYTSVEPCPMCSGALILADIKRVVWALSDDYLGAMRIMKQGNHFRHKFDKISVTAMPFSDLALRQQELHRAWDENRGIEYSLSNILE</sequence>
<evidence type="ECO:0000313" key="5">
    <source>
        <dbReference type="Proteomes" id="UP000215059"/>
    </source>
</evidence>
<dbReference type="AlphaFoldDB" id="A0A235FD80"/>
<feature type="domain" description="CMP/dCMP-type deaminase" evidence="3">
    <location>
        <begin position="5"/>
        <end position="118"/>
    </location>
</feature>
<dbReference type="GO" id="GO:0052717">
    <property type="term" value="F:tRNA-specific adenosine-34 deaminase activity"/>
    <property type="evidence" value="ECO:0007669"/>
    <property type="project" value="TreeGrafter"/>
</dbReference>
<comment type="caution">
    <text evidence="4">The sequence shown here is derived from an EMBL/GenBank/DDBJ whole genome shotgun (WGS) entry which is preliminary data.</text>
</comment>
<dbReference type="InterPro" id="IPR016192">
    <property type="entry name" value="APOBEC/CMP_deaminase_Zn-bd"/>
</dbReference>
<dbReference type="GO" id="GO:0002100">
    <property type="term" value="P:tRNA wobble adenosine to inosine editing"/>
    <property type="evidence" value="ECO:0007669"/>
    <property type="project" value="TreeGrafter"/>
</dbReference>
<evidence type="ECO:0000256" key="1">
    <source>
        <dbReference type="ARBA" id="ARBA00022723"/>
    </source>
</evidence>
<dbReference type="PANTHER" id="PTHR11079:SF202">
    <property type="entry name" value="TRNA-SPECIFIC ADENOSINE DEAMINASE"/>
    <property type="match status" value="1"/>
</dbReference>
<dbReference type="Gene3D" id="3.40.140.10">
    <property type="entry name" value="Cytidine Deaminase, domain 2"/>
    <property type="match status" value="1"/>
</dbReference>
<dbReference type="OrthoDB" id="9802676at2"/>
<dbReference type="Pfam" id="PF00383">
    <property type="entry name" value="dCMP_cyt_deam_1"/>
    <property type="match status" value="1"/>
</dbReference>
<organism evidence="4 5">
    <name type="scientific">Fictibacillus aquaticus</name>
    <dbReference type="NCBI Taxonomy" id="2021314"/>
    <lineage>
        <taxon>Bacteria</taxon>
        <taxon>Bacillati</taxon>
        <taxon>Bacillota</taxon>
        <taxon>Bacilli</taxon>
        <taxon>Bacillales</taxon>
        <taxon>Fictibacillaceae</taxon>
        <taxon>Fictibacillus</taxon>
    </lineage>
</organism>
<protein>
    <recommendedName>
        <fullName evidence="3">CMP/dCMP-type deaminase domain-containing protein</fullName>
    </recommendedName>
</protein>
<dbReference type="InterPro" id="IPR016193">
    <property type="entry name" value="Cytidine_deaminase-like"/>
</dbReference>
<reference evidence="4 5" key="1">
    <citation type="submission" date="2017-07" db="EMBL/GenBank/DDBJ databases">
        <title>Fictibacillus sp. nov. GDSW-R2A3 Genome sequencing and assembly.</title>
        <authorList>
            <person name="Mayilraj S."/>
        </authorList>
    </citation>
    <scope>NUCLEOTIDE SEQUENCE [LARGE SCALE GENOMIC DNA]</scope>
    <source>
        <strain evidence="4 5">GDSW-R2A3</strain>
    </source>
</reference>
<gene>
    <name evidence="4" type="ORF">CGZ90_05245</name>
</gene>
<dbReference type="Proteomes" id="UP000215059">
    <property type="component" value="Unassembled WGS sequence"/>
</dbReference>
<proteinExistence type="predicted"/>
<dbReference type="PROSITE" id="PS00903">
    <property type="entry name" value="CYT_DCMP_DEAMINASES_1"/>
    <property type="match status" value="1"/>
</dbReference>
<dbReference type="InterPro" id="IPR002125">
    <property type="entry name" value="CMP_dCMP_dom"/>
</dbReference>
<evidence type="ECO:0000256" key="2">
    <source>
        <dbReference type="ARBA" id="ARBA00022833"/>
    </source>
</evidence>
<dbReference type="RefSeq" id="WP_094251259.1">
    <property type="nucleotide sequence ID" value="NZ_JBHLXL010000001.1"/>
</dbReference>
<keyword evidence="5" id="KW-1185">Reference proteome</keyword>
<dbReference type="GO" id="GO:0008270">
    <property type="term" value="F:zinc ion binding"/>
    <property type="evidence" value="ECO:0007669"/>
    <property type="project" value="InterPro"/>
</dbReference>
<evidence type="ECO:0000313" key="4">
    <source>
        <dbReference type="EMBL" id="OYD59298.1"/>
    </source>
</evidence>